<accession>A0ABX4FRN6</accession>
<protein>
    <submittedName>
        <fullName evidence="1">Uncharacterized protein</fullName>
    </submittedName>
</protein>
<dbReference type="EMBL" id="NOIF01000317">
    <property type="protein sequence ID" value="OZS41461.1"/>
    <property type="molecule type" value="Genomic_DNA"/>
</dbReference>
<comment type="caution">
    <text evidence="1">The sequence shown here is derived from an EMBL/GenBank/DDBJ whole genome shotgun (WGS) entry which is preliminary data.</text>
</comment>
<evidence type="ECO:0000313" key="2">
    <source>
        <dbReference type="Proteomes" id="UP000215999"/>
    </source>
</evidence>
<organism evidence="1 2">
    <name type="scientific">Photobacterium sanguinicancri</name>
    <dbReference type="NCBI Taxonomy" id="875932"/>
    <lineage>
        <taxon>Bacteria</taxon>
        <taxon>Pseudomonadati</taxon>
        <taxon>Pseudomonadota</taxon>
        <taxon>Gammaproteobacteria</taxon>
        <taxon>Vibrionales</taxon>
        <taxon>Vibrionaceae</taxon>
        <taxon>Photobacterium</taxon>
    </lineage>
</organism>
<reference evidence="1 2" key="1">
    <citation type="journal article" date="2016" name="Antonie Van Leeuwenhoek">
        <title>Photobacterium sanguinicancri sp. nov. isolated from marine animals.</title>
        <authorList>
            <person name="Gomez-Gil B."/>
            <person name="Roque A."/>
            <person name="Rotllant G."/>
            <person name="Romalde J.L."/>
            <person name="Doce A."/>
            <person name="Eggermont M."/>
            <person name="Defoirdt T."/>
        </authorList>
    </citation>
    <scope>NUCLEOTIDE SEQUENCE [LARGE SCALE GENOMIC DNA]</scope>
    <source>
        <strain evidence="1 2">CAIM 1827</strain>
    </source>
</reference>
<dbReference type="Proteomes" id="UP000215999">
    <property type="component" value="Unassembled WGS sequence"/>
</dbReference>
<evidence type="ECO:0000313" key="1">
    <source>
        <dbReference type="EMBL" id="OZS41461.1"/>
    </source>
</evidence>
<keyword evidence="2" id="KW-1185">Reference proteome</keyword>
<sequence length="65" mass="6857">MVINSLANISKASTVDVPQAIGTMYSLPSVDGGSSIDKHGMDQVIGGIEAQKEEDLNALSSYMDR</sequence>
<gene>
    <name evidence="1" type="ORF">ASV53_23570</name>
</gene>
<name>A0ABX4FRN6_9GAMM</name>
<proteinExistence type="predicted"/>